<sequence length="206" mass="23489">MKEEKKRIAFKILLKILLAVPLTVIFILIRCVQFFLKLCGPVVSFVCILSSVVVSLGVLIEIILQIQGKGPGIAPVFLTMALAGGLAYVPVAGVGMVMVVLEAVCSWIWKFYMGNSDSLKAFYKRPDYKWSAFDESYRGGESNDSEVHIHYFKGIKNLEELKRRYGALLRIYHPVNDFGEDEITRSIVKEYHYLKDRFLEENKNRS</sequence>
<feature type="transmembrane region" description="Helical" evidence="1">
    <location>
        <begin position="12"/>
        <end position="36"/>
    </location>
</feature>
<name>A0ABX2IBP3_BLAHA</name>
<reference evidence="2 3" key="1">
    <citation type="journal article" date="2020" name="Cell Host Microbe">
        <title>Functional and Genomic Variation between Human-Derived Isolates of Lachnospiraceae Reveals Inter- and Intra-Species Diversity.</title>
        <authorList>
            <person name="Sorbara M.T."/>
            <person name="Littmann E.R."/>
            <person name="Fontana E."/>
            <person name="Moody T.U."/>
            <person name="Kohout C.E."/>
            <person name="Gjonbalaj M."/>
            <person name="Eaton V."/>
            <person name="Seok R."/>
            <person name="Leiner I.M."/>
            <person name="Pamer E.G."/>
        </authorList>
    </citation>
    <scope>NUCLEOTIDE SEQUENCE [LARGE SCALE GENOMIC DNA]</scope>
    <source>
        <strain evidence="2 3">MSK.15.26</strain>
    </source>
</reference>
<dbReference type="RefSeq" id="WP_173749421.1">
    <property type="nucleotide sequence ID" value="NZ_JAAITA010000011.1"/>
</dbReference>
<dbReference type="Proteomes" id="UP000822142">
    <property type="component" value="Unassembled WGS sequence"/>
</dbReference>
<evidence type="ECO:0000313" key="2">
    <source>
        <dbReference type="EMBL" id="NSJ86405.1"/>
    </source>
</evidence>
<feature type="transmembrane region" description="Helical" evidence="1">
    <location>
        <begin position="76"/>
        <end position="109"/>
    </location>
</feature>
<dbReference type="EMBL" id="JAAITA010000011">
    <property type="protein sequence ID" value="NSJ86405.1"/>
    <property type="molecule type" value="Genomic_DNA"/>
</dbReference>
<keyword evidence="1" id="KW-0472">Membrane</keyword>
<gene>
    <name evidence="2" type="ORF">G5A70_09545</name>
</gene>
<protein>
    <recommendedName>
        <fullName evidence="4">DnaJ domain protein</fullName>
    </recommendedName>
</protein>
<organism evidence="2 3">
    <name type="scientific">Blautia hansenii</name>
    <name type="common">Ruminococcus hansenii</name>
    <dbReference type="NCBI Taxonomy" id="1322"/>
    <lineage>
        <taxon>Bacteria</taxon>
        <taxon>Bacillati</taxon>
        <taxon>Bacillota</taxon>
        <taxon>Clostridia</taxon>
        <taxon>Lachnospirales</taxon>
        <taxon>Lachnospiraceae</taxon>
        <taxon>Blautia</taxon>
    </lineage>
</organism>
<keyword evidence="3" id="KW-1185">Reference proteome</keyword>
<evidence type="ECO:0008006" key="4">
    <source>
        <dbReference type="Google" id="ProtNLM"/>
    </source>
</evidence>
<evidence type="ECO:0000256" key="1">
    <source>
        <dbReference type="SAM" id="Phobius"/>
    </source>
</evidence>
<evidence type="ECO:0000313" key="3">
    <source>
        <dbReference type="Proteomes" id="UP000822142"/>
    </source>
</evidence>
<feature type="transmembrane region" description="Helical" evidence="1">
    <location>
        <begin position="42"/>
        <end position="64"/>
    </location>
</feature>
<keyword evidence="1" id="KW-0812">Transmembrane</keyword>
<comment type="caution">
    <text evidence="2">The sequence shown here is derived from an EMBL/GenBank/DDBJ whole genome shotgun (WGS) entry which is preliminary data.</text>
</comment>
<proteinExistence type="predicted"/>
<accession>A0ABX2IBP3</accession>
<keyword evidence="1" id="KW-1133">Transmembrane helix</keyword>